<protein>
    <submittedName>
        <fullName evidence="2">Uncharacterized protein</fullName>
    </submittedName>
</protein>
<sequence length="203" mass="21890">MASKPSKSDGLRYGMTGFAHARQPAGAHPAAILALREDGNIREETRAPAAPQAGESPIVGPVFDTTATDVPKRPVTAVSERSHMATTPEPTIESELLQGAAGTRPAGVSRANAGAPGEAPGDMSRRRSRRASDNYKLPPSGTQKRRPRSHHFRFPEEIDDCLNTLAAAFDCTRTHVVCSAIRAEWQRLRRKKARNAKQGATPH</sequence>
<name>A0ABS7TM77_9BACT</name>
<gene>
    <name evidence="2" type="ORF">K7C98_08675</name>
</gene>
<evidence type="ECO:0000313" key="2">
    <source>
        <dbReference type="EMBL" id="MBZ5709332.1"/>
    </source>
</evidence>
<organism evidence="2 3">
    <name type="scientific">Nannocystis pusilla</name>
    <dbReference type="NCBI Taxonomy" id="889268"/>
    <lineage>
        <taxon>Bacteria</taxon>
        <taxon>Pseudomonadati</taxon>
        <taxon>Myxococcota</taxon>
        <taxon>Polyangia</taxon>
        <taxon>Nannocystales</taxon>
        <taxon>Nannocystaceae</taxon>
        <taxon>Nannocystis</taxon>
    </lineage>
</organism>
<proteinExistence type="predicted"/>
<reference evidence="2" key="1">
    <citation type="submission" date="2021-08" db="EMBL/GenBank/DDBJ databases">
        <authorList>
            <person name="Stevens D.C."/>
        </authorList>
    </citation>
    <scope>NUCLEOTIDE SEQUENCE</scope>
    <source>
        <strain evidence="2">DSM 53165</strain>
    </source>
</reference>
<comment type="caution">
    <text evidence="2">The sequence shown here is derived from an EMBL/GenBank/DDBJ whole genome shotgun (WGS) entry which is preliminary data.</text>
</comment>
<evidence type="ECO:0000256" key="1">
    <source>
        <dbReference type="SAM" id="MobiDB-lite"/>
    </source>
</evidence>
<feature type="region of interest" description="Disordered" evidence="1">
    <location>
        <begin position="43"/>
        <end position="150"/>
    </location>
</feature>
<accession>A0ABS7TM77</accession>
<dbReference type="RefSeq" id="WP_224191109.1">
    <property type="nucleotide sequence ID" value="NZ_JAIRAU010000005.1"/>
</dbReference>
<evidence type="ECO:0000313" key="3">
    <source>
        <dbReference type="Proteomes" id="UP001139031"/>
    </source>
</evidence>
<keyword evidence="3" id="KW-1185">Reference proteome</keyword>
<dbReference type="Proteomes" id="UP001139031">
    <property type="component" value="Unassembled WGS sequence"/>
</dbReference>
<dbReference type="EMBL" id="JAIRAU010000005">
    <property type="protein sequence ID" value="MBZ5709332.1"/>
    <property type="molecule type" value="Genomic_DNA"/>
</dbReference>